<evidence type="ECO:0000313" key="1">
    <source>
        <dbReference type="EMBL" id="OMD41114.1"/>
    </source>
</evidence>
<evidence type="ECO:0000313" key="2">
    <source>
        <dbReference type="Proteomes" id="UP000187439"/>
    </source>
</evidence>
<name>A0A1R0Y183_9BACL</name>
<proteinExistence type="predicted"/>
<dbReference type="EMBL" id="MPTC01000008">
    <property type="protein sequence ID" value="OMD41114.1"/>
    <property type="molecule type" value="Genomic_DNA"/>
</dbReference>
<dbReference type="AlphaFoldDB" id="A0A1R0Y183"/>
<comment type="caution">
    <text evidence="1">The sequence shown here is derived from an EMBL/GenBank/DDBJ whole genome shotgun (WGS) entry which is preliminary data.</text>
</comment>
<sequence length="499" mass="58062">MQKVDNFINHLAQANKHRDASASMDGYFYQMELTLLHILEDSTDEDAFSDKRDEPNGLFYVEHSEDYLKTYRCQQGMNHIRLAQMKHHSTTAGPAKYEEALLWLYYNYLLFKQSNIAGLTFKATVFHYDESSSAKVVSSILHSGMTKNSIKSADKQWSAYKFICGLGLDSAANRGDFSNCTNFVKTPKMFDIQGMIKNNLKRLFSVYKDYDEELFFASALCKVKNLTEAGQVLSFEIIKDHFRNDTLTINHDYYVKRIEQLLEQIILIQLDRIGKFKLPPFVDLENVEDDEVVIKYQEIFGKIQRFVLKNFSTPSLRRSFLKSVCTNSITKMEFPLGTKVEYDAFLQASTSVGNFFEKISKILFYHEVQFSEQIELESWFTVTDEIWLFEYPTEKRKDGVILGNITGDPTGTLRDLFHRFKDLNVRPHVWYLGNCGIKANKKNYYKPDITKVDQTPSPFYQDEGYFYIQCLNCLDPYLYDTTEKVPNIFEHGCYEEGAK</sequence>
<reference evidence="1 2" key="1">
    <citation type="submission" date="2016-10" db="EMBL/GenBank/DDBJ databases">
        <title>Paenibacillus species isolates.</title>
        <authorList>
            <person name="Beno S.M."/>
        </authorList>
    </citation>
    <scope>NUCLEOTIDE SEQUENCE [LARGE SCALE GENOMIC DNA]</scope>
    <source>
        <strain evidence="1 2">FSL H7-0710</strain>
    </source>
</reference>
<organism evidence="1 2">
    <name type="scientific">Paenibacillus odorifer</name>
    <dbReference type="NCBI Taxonomy" id="189426"/>
    <lineage>
        <taxon>Bacteria</taxon>
        <taxon>Bacillati</taxon>
        <taxon>Bacillota</taxon>
        <taxon>Bacilli</taxon>
        <taxon>Bacillales</taxon>
        <taxon>Paenibacillaceae</taxon>
        <taxon>Paenibacillus</taxon>
    </lineage>
</organism>
<dbReference type="Proteomes" id="UP000187439">
    <property type="component" value="Unassembled WGS sequence"/>
</dbReference>
<dbReference type="RefSeq" id="WP_076119255.1">
    <property type="nucleotide sequence ID" value="NZ_MPTC01000008.1"/>
</dbReference>
<gene>
    <name evidence="1" type="ORF">BSK52_11835</name>
</gene>
<protein>
    <submittedName>
        <fullName evidence="1">Uncharacterized protein</fullName>
    </submittedName>
</protein>
<accession>A0A1R0Y183</accession>